<protein>
    <submittedName>
        <fullName evidence="6">1-acyl-sn-glycerol-3-phosphate acyltransferase</fullName>
    </submittedName>
</protein>
<evidence type="ECO:0000256" key="2">
    <source>
        <dbReference type="ARBA" id="ARBA00022679"/>
    </source>
</evidence>
<comment type="pathway">
    <text evidence="1">Lipid metabolism.</text>
</comment>
<keyword evidence="2 6" id="KW-0808">Transferase</keyword>
<dbReference type="Proteomes" id="UP000427906">
    <property type="component" value="Chromosome"/>
</dbReference>
<proteinExistence type="predicted"/>
<dbReference type="OrthoDB" id="9809618at2"/>
<gene>
    <name evidence="6" type="ORF">DSCA_34700</name>
</gene>
<evidence type="ECO:0000256" key="1">
    <source>
        <dbReference type="ARBA" id="ARBA00005189"/>
    </source>
</evidence>
<accession>A0A5K7YMQ3</accession>
<dbReference type="GO" id="GO:0006654">
    <property type="term" value="P:phosphatidic acid biosynthetic process"/>
    <property type="evidence" value="ECO:0007669"/>
    <property type="project" value="TreeGrafter"/>
</dbReference>
<sequence length="245" mass="27833">MLNRLIAAAFLVFLGLTSAVFFTVALLIWILTVPVDRRLILLHLFSSFWASLYLWAMPAWCVQVGGRRREAWRRNYVIVSNHQSQLDILVAFRLFIPFKWVSKAEVFKLPFIGWNMWLNRYIRLKRGDKAGVAQMFADCERALSRGNSIFIFPEGTRSKTGAMKPFRPGAFILAKKMAVPILPVVISGTNAALPKHSLNFHGRQQMVIRILDPIPPEQFNDLSVEALSDRVHAIISDALKKMAPA</sequence>
<dbReference type="CDD" id="cd07989">
    <property type="entry name" value="LPLAT_AGPAT-like"/>
    <property type="match status" value="1"/>
</dbReference>
<organism evidence="6 7">
    <name type="scientific">Desulfosarcina alkanivorans</name>
    <dbReference type="NCBI Taxonomy" id="571177"/>
    <lineage>
        <taxon>Bacteria</taxon>
        <taxon>Pseudomonadati</taxon>
        <taxon>Thermodesulfobacteriota</taxon>
        <taxon>Desulfobacteria</taxon>
        <taxon>Desulfobacterales</taxon>
        <taxon>Desulfosarcinaceae</taxon>
        <taxon>Desulfosarcina</taxon>
    </lineage>
</organism>
<keyword evidence="4" id="KW-0812">Transmembrane</keyword>
<evidence type="ECO:0000256" key="4">
    <source>
        <dbReference type="SAM" id="Phobius"/>
    </source>
</evidence>
<feature type="domain" description="Phospholipid/glycerol acyltransferase" evidence="5">
    <location>
        <begin position="76"/>
        <end position="189"/>
    </location>
</feature>
<reference evidence="6 7" key="1">
    <citation type="submission" date="2019-11" db="EMBL/GenBank/DDBJ databases">
        <title>Comparative genomics of hydrocarbon-degrading Desulfosarcina strains.</title>
        <authorList>
            <person name="Watanabe M."/>
            <person name="Kojima H."/>
            <person name="Fukui M."/>
        </authorList>
    </citation>
    <scope>NUCLEOTIDE SEQUENCE [LARGE SCALE GENOMIC DNA]</scope>
    <source>
        <strain evidence="6 7">PL12</strain>
    </source>
</reference>
<dbReference type="PANTHER" id="PTHR10434:SF66">
    <property type="entry name" value="PHOSPHOLIPID_GLYCEROL ACYLTRANSFERASE DOMAIN-CONTAINING PROTEIN"/>
    <property type="match status" value="1"/>
</dbReference>
<dbReference type="SMART" id="SM00563">
    <property type="entry name" value="PlsC"/>
    <property type="match status" value="1"/>
</dbReference>
<dbReference type="AlphaFoldDB" id="A0A5K7YMQ3"/>
<evidence type="ECO:0000313" key="7">
    <source>
        <dbReference type="Proteomes" id="UP000427906"/>
    </source>
</evidence>
<feature type="transmembrane region" description="Helical" evidence="4">
    <location>
        <begin position="39"/>
        <end position="60"/>
    </location>
</feature>
<keyword evidence="3 6" id="KW-0012">Acyltransferase</keyword>
<keyword evidence="4" id="KW-0472">Membrane</keyword>
<feature type="transmembrane region" description="Helical" evidence="4">
    <location>
        <begin position="6"/>
        <end position="32"/>
    </location>
</feature>
<dbReference type="EMBL" id="AP021874">
    <property type="protein sequence ID" value="BBO69540.1"/>
    <property type="molecule type" value="Genomic_DNA"/>
</dbReference>
<dbReference type="GO" id="GO:0003841">
    <property type="term" value="F:1-acylglycerol-3-phosphate O-acyltransferase activity"/>
    <property type="evidence" value="ECO:0007669"/>
    <property type="project" value="TreeGrafter"/>
</dbReference>
<dbReference type="Pfam" id="PF01553">
    <property type="entry name" value="Acyltransferase"/>
    <property type="match status" value="1"/>
</dbReference>
<dbReference type="SUPFAM" id="SSF69593">
    <property type="entry name" value="Glycerol-3-phosphate (1)-acyltransferase"/>
    <property type="match status" value="1"/>
</dbReference>
<dbReference type="RefSeq" id="WP_155317569.1">
    <property type="nucleotide sequence ID" value="NZ_AP021874.1"/>
</dbReference>
<evidence type="ECO:0000259" key="5">
    <source>
        <dbReference type="SMART" id="SM00563"/>
    </source>
</evidence>
<dbReference type="InterPro" id="IPR002123">
    <property type="entry name" value="Plipid/glycerol_acylTrfase"/>
</dbReference>
<name>A0A5K7YMQ3_9BACT</name>
<keyword evidence="7" id="KW-1185">Reference proteome</keyword>
<evidence type="ECO:0000256" key="3">
    <source>
        <dbReference type="ARBA" id="ARBA00023315"/>
    </source>
</evidence>
<evidence type="ECO:0000313" key="6">
    <source>
        <dbReference type="EMBL" id="BBO69540.1"/>
    </source>
</evidence>
<keyword evidence="4" id="KW-1133">Transmembrane helix</keyword>
<dbReference type="KEGG" id="dalk:DSCA_34700"/>
<dbReference type="PANTHER" id="PTHR10434">
    <property type="entry name" value="1-ACYL-SN-GLYCEROL-3-PHOSPHATE ACYLTRANSFERASE"/>
    <property type="match status" value="1"/>
</dbReference>